<dbReference type="EMBL" id="VCKX01000003">
    <property type="protein sequence ID" value="TMR39397.1"/>
    <property type="molecule type" value="Genomic_DNA"/>
</dbReference>
<keyword evidence="1" id="KW-0812">Transmembrane</keyword>
<reference evidence="2 3" key="1">
    <citation type="submission" date="2019-05" db="EMBL/GenBank/DDBJ databases">
        <title>Draft genome sequence of Nonomuraea zeae DSM 100528.</title>
        <authorList>
            <person name="Saricaoglu S."/>
            <person name="Isik K."/>
        </authorList>
    </citation>
    <scope>NUCLEOTIDE SEQUENCE [LARGE SCALE GENOMIC DNA]</scope>
    <source>
        <strain evidence="2 3">DSM 100528</strain>
    </source>
</reference>
<name>A0A5S4H2N5_9ACTN</name>
<evidence type="ECO:0000256" key="1">
    <source>
        <dbReference type="SAM" id="Phobius"/>
    </source>
</evidence>
<evidence type="ECO:0000313" key="2">
    <source>
        <dbReference type="EMBL" id="TMR39397.1"/>
    </source>
</evidence>
<dbReference type="InterPro" id="IPR057702">
    <property type="entry name" value="DUF7942"/>
</dbReference>
<evidence type="ECO:0000313" key="3">
    <source>
        <dbReference type="Proteomes" id="UP000306628"/>
    </source>
</evidence>
<organism evidence="2 3">
    <name type="scientific">Nonomuraea zeae</name>
    <dbReference type="NCBI Taxonomy" id="1642303"/>
    <lineage>
        <taxon>Bacteria</taxon>
        <taxon>Bacillati</taxon>
        <taxon>Actinomycetota</taxon>
        <taxon>Actinomycetes</taxon>
        <taxon>Streptosporangiales</taxon>
        <taxon>Streptosporangiaceae</taxon>
        <taxon>Nonomuraea</taxon>
    </lineage>
</organism>
<gene>
    <name evidence="2" type="ORF">ETD85_01750</name>
</gene>
<keyword evidence="3" id="KW-1185">Reference proteome</keyword>
<accession>A0A5S4H2N5</accession>
<keyword evidence="1" id="KW-1133">Transmembrane helix</keyword>
<dbReference type="AlphaFoldDB" id="A0A5S4H2N5"/>
<proteinExistence type="predicted"/>
<feature type="transmembrane region" description="Helical" evidence="1">
    <location>
        <begin position="12"/>
        <end position="33"/>
    </location>
</feature>
<feature type="transmembrane region" description="Helical" evidence="1">
    <location>
        <begin position="39"/>
        <end position="60"/>
    </location>
</feature>
<dbReference type="RefSeq" id="WP_138687785.1">
    <property type="nucleotide sequence ID" value="NZ_JBHSAZ010000068.1"/>
</dbReference>
<sequence length="99" mass="10655">MRRYRNGRNAAVIAGAYGGLVLLLGVVSLVIVLTAPDPILLTGLALVVVTFPLGWLVWWGRDLVPALAGRPVLFTVLLVVAGLLQTWVLWRATRGSARP</sequence>
<dbReference type="Pfam" id="PF25637">
    <property type="entry name" value="DUF7942"/>
    <property type="match status" value="1"/>
</dbReference>
<dbReference type="NCBIfam" id="NF046119">
    <property type="entry name" value="memb_SCO4225"/>
    <property type="match status" value="1"/>
</dbReference>
<dbReference type="Proteomes" id="UP000306628">
    <property type="component" value="Unassembled WGS sequence"/>
</dbReference>
<keyword evidence="1" id="KW-0472">Membrane</keyword>
<comment type="caution">
    <text evidence="2">The sequence shown here is derived from an EMBL/GenBank/DDBJ whole genome shotgun (WGS) entry which is preliminary data.</text>
</comment>
<feature type="transmembrane region" description="Helical" evidence="1">
    <location>
        <begin position="72"/>
        <end position="90"/>
    </location>
</feature>
<dbReference type="OrthoDB" id="3536694at2"/>
<protein>
    <submittedName>
        <fullName evidence="2">Uncharacterized protein</fullName>
    </submittedName>
</protein>